<accession>A0A317CCJ4</accession>
<name>A0A317CCJ4_9GAMM</name>
<proteinExistence type="predicted"/>
<comment type="caution">
    <text evidence="1">The sequence shown here is derived from an EMBL/GenBank/DDBJ whole genome shotgun (WGS) entry which is preliminary data.</text>
</comment>
<organism evidence="1 2">
    <name type="scientific">Leucothrix pacifica</name>
    <dbReference type="NCBI Taxonomy" id="1247513"/>
    <lineage>
        <taxon>Bacteria</taxon>
        <taxon>Pseudomonadati</taxon>
        <taxon>Pseudomonadota</taxon>
        <taxon>Gammaproteobacteria</taxon>
        <taxon>Thiotrichales</taxon>
        <taxon>Thiotrichaceae</taxon>
        <taxon>Leucothrix</taxon>
    </lineage>
</organism>
<evidence type="ECO:0000313" key="2">
    <source>
        <dbReference type="Proteomes" id="UP000245539"/>
    </source>
</evidence>
<evidence type="ECO:0000313" key="1">
    <source>
        <dbReference type="EMBL" id="PWQ95841.1"/>
    </source>
</evidence>
<dbReference type="AlphaFoldDB" id="A0A317CCJ4"/>
<sequence length="488" mass="54483">MDNGLITTHTLYHHHVRELKKAREAIEQTEKYLNPNSEHYLPAYIKRLEAIEKSDNDVALKISTAKTNFKNYTERANKAQQVLDKLPVTLTELAASNEVFLTPPNRQHECLYILDEETCHASCMGWESDEEIGETTVLFSGKHDIELVEEAQTDAVRVWHDNVMVNNLKITDHRTYDDAHRDAIQLIPPAKHKIVNGKKRRIGDQLAGTIMSDVCIRSCQIVAPNGPLQGIFASDGMHRNLRIINNDITTKGSHSISIAGLLTGGVISGNTLRQVDGNDAPQVLLYPARIGGNMADDGVVTILSFAHEKGHEVVEYGEVDTGSDANKLIGSDGKVSELLISDLRGNIPSDIAHLSLGIRNFHYHAYLNDFSGMTYADYAETDPTGALQLQAWLRLRYEEYTEGRSKGHPLGQPSYEQQNIAKRNLVPALDALREGSLNNEYLSEISHTAIRSFIMKRLAIMHGDVEPLKNLGGKNKRRELVLRFLLAE</sequence>
<protein>
    <submittedName>
        <fullName evidence="1">Uncharacterized protein</fullName>
    </submittedName>
</protein>
<dbReference type="InterPro" id="IPR012334">
    <property type="entry name" value="Pectin_lyas_fold"/>
</dbReference>
<dbReference type="RefSeq" id="WP_109838313.1">
    <property type="nucleotide sequence ID" value="NZ_QGKM01000041.1"/>
</dbReference>
<dbReference type="OrthoDB" id="5620207at2"/>
<keyword evidence="2" id="KW-1185">Reference proteome</keyword>
<dbReference type="Proteomes" id="UP000245539">
    <property type="component" value="Unassembled WGS sequence"/>
</dbReference>
<dbReference type="Gene3D" id="2.160.20.10">
    <property type="entry name" value="Single-stranded right-handed beta-helix, Pectin lyase-like"/>
    <property type="match status" value="1"/>
</dbReference>
<gene>
    <name evidence="1" type="ORF">DKW60_14170</name>
</gene>
<reference evidence="1 2" key="1">
    <citation type="submission" date="2018-05" db="EMBL/GenBank/DDBJ databases">
        <title>Leucothrix arctica sp. nov., isolated from Arctic seawater.</title>
        <authorList>
            <person name="Choi A."/>
            <person name="Baek K."/>
        </authorList>
    </citation>
    <scope>NUCLEOTIDE SEQUENCE [LARGE SCALE GENOMIC DNA]</scope>
    <source>
        <strain evidence="1 2">JCM 18388</strain>
    </source>
</reference>
<dbReference type="EMBL" id="QGKM01000041">
    <property type="protein sequence ID" value="PWQ95841.1"/>
    <property type="molecule type" value="Genomic_DNA"/>
</dbReference>